<protein>
    <submittedName>
        <fullName evidence="3">Transmembrane protein 26-like</fullName>
    </submittedName>
</protein>
<evidence type="ECO:0000313" key="3">
    <source>
        <dbReference type="RefSeq" id="XP_031416887.1"/>
    </source>
</evidence>
<evidence type="ECO:0000256" key="1">
    <source>
        <dbReference type="SAM" id="Phobius"/>
    </source>
</evidence>
<dbReference type="GeneID" id="116218655"/>
<reference evidence="3" key="1">
    <citation type="submission" date="2025-08" db="UniProtKB">
        <authorList>
            <consortium name="RefSeq"/>
        </authorList>
    </citation>
    <scope>IDENTIFICATION</scope>
</reference>
<name>A0A6P8F171_CLUHA</name>
<organism evidence="2 3">
    <name type="scientific">Clupea harengus</name>
    <name type="common">Atlantic herring</name>
    <dbReference type="NCBI Taxonomy" id="7950"/>
    <lineage>
        <taxon>Eukaryota</taxon>
        <taxon>Metazoa</taxon>
        <taxon>Chordata</taxon>
        <taxon>Craniata</taxon>
        <taxon>Vertebrata</taxon>
        <taxon>Euteleostomi</taxon>
        <taxon>Actinopterygii</taxon>
        <taxon>Neopterygii</taxon>
        <taxon>Teleostei</taxon>
        <taxon>Clupei</taxon>
        <taxon>Clupeiformes</taxon>
        <taxon>Clupeoidei</taxon>
        <taxon>Clupeidae</taxon>
        <taxon>Clupea</taxon>
    </lineage>
</organism>
<dbReference type="AlphaFoldDB" id="A0A6P8F171"/>
<dbReference type="OrthoDB" id="10042902at2759"/>
<feature type="transmembrane region" description="Helical" evidence="1">
    <location>
        <begin position="63"/>
        <end position="82"/>
    </location>
</feature>
<proteinExistence type="predicted"/>
<feature type="transmembrane region" description="Helical" evidence="1">
    <location>
        <begin position="6"/>
        <end position="27"/>
    </location>
</feature>
<dbReference type="Pfam" id="PF09772">
    <property type="entry name" value="Tmem26"/>
    <property type="match status" value="1"/>
</dbReference>
<dbReference type="Proteomes" id="UP000515152">
    <property type="component" value="Chromosome 23"/>
</dbReference>
<sequence>MIVKFICATITRSLFILVSLMGVWRVTHVKNDKLYWLLTILYLPLVVEMIITLKRRKGSDYKWFSPAIVLFLLSIIPTIWILELHHQHHKSEEKKCGRLDSPESIEKMMNDWRNSSNQSEPFTMRMRMLSSVCANDWILALHQMMLILLIVGKWLLPSGVGVTRDQLSQLLLVFVGTAADILEFTSETLSDVKQRSPHLVYIILAVWTWSMLQFPLHLSVMTSDPEDSAAQGNSILSRHGGDIWQIVESLFIQDGPFLVVRLTVMFHFSIVHQMLIFFTIKNFLVVILNFYRLFVICQDYKSSM</sequence>
<keyword evidence="2" id="KW-1185">Reference proteome</keyword>
<feature type="transmembrane region" description="Helical" evidence="1">
    <location>
        <begin position="270"/>
        <end position="294"/>
    </location>
</feature>
<keyword evidence="1" id="KW-1133">Transmembrane helix</keyword>
<dbReference type="InterPro" id="IPR019169">
    <property type="entry name" value="Transmembrane_26"/>
</dbReference>
<feature type="transmembrane region" description="Helical" evidence="1">
    <location>
        <begin position="198"/>
        <end position="216"/>
    </location>
</feature>
<keyword evidence="1" id="KW-0812">Transmembrane</keyword>
<accession>A0A6P8F171</accession>
<evidence type="ECO:0000313" key="2">
    <source>
        <dbReference type="Proteomes" id="UP000515152"/>
    </source>
</evidence>
<dbReference type="PANTHER" id="PTHR22168:SF3">
    <property type="entry name" value="TRANSMEMBRANE PROTEIN 26"/>
    <property type="match status" value="1"/>
</dbReference>
<keyword evidence="1" id="KW-0472">Membrane</keyword>
<gene>
    <name evidence="3" type="primary">LOC116218655</name>
</gene>
<dbReference type="PANTHER" id="PTHR22168">
    <property type="entry name" value="TMEM26 PROTEIN"/>
    <property type="match status" value="1"/>
</dbReference>
<feature type="transmembrane region" description="Helical" evidence="1">
    <location>
        <begin position="34"/>
        <end position="51"/>
    </location>
</feature>
<dbReference type="KEGG" id="char:116218655"/>
<dbReference type="RefSeq" id="XP_031416887.1">
    <property type="nucleotide sequence ID" value="XM_031561027.2"/>
</dbReference>